<keyword evidence="2" id="KW-0560">Oxidoreductase</keyword>
<dbReference type="InterPro" id="IPR002347">
    <property type="entry name" value="SDR_fam"/>
</dbReference>
<dbReference type="Pfam" id="PF13561">
    <property type="entry name" value="adh_short_C2"/>
    <property type="match status" value="1"/>
</dbReference>
<protein>
    <submittedName>
        <fullName evidence="3">Short-chain dehydrogenase</fullName>
    </submittedName>
</protein>
<dbReference type="EMBL" id="BMTF01000003">
    <property type="protein sequence ID" value="GGV77926.1"/>
    <property type="molecule type" value="Genomic_DNA"/>
</dbReference>
<keyword evidence="4" id="KW-1185">Reference proteome</keyword>
<comment type="similarity">
    <text evidence="1">Belongs to the short-chain dehydrogenases/reductases (SDR) family.</text>
</comment>
<dbReference type="InterPro" id="IPR020904">
    <property type="entry name" value="Sc_DH/Rdtase_CS"/>
</dbReference>
<reference evidence="4" key="1">
    <citation type="journal article" date="2019" name="Int. J. Syst. Evol. Microbiol.">
        <title>The Global Catalogue of Microorganisms (GCM) 10K type strain sequencing project: providing services to taxonomists for standard genome sequencing and annotation.</title>
        <authorList>
            <consortium name="The Broad Institute Genomics Platform"/>
            <consortium name="The Broad Institute Genome Sequencing Center for Infectious Disease"/>
            <person name="Wu L."/>
            <person name="Ma J."/>
        </authorList>
    </citation>
    <scope>NUCLEOTIDE SEQUENCE [LARGE SCALE GENOMIC DNA]</scope>
    <source>
        <strain evidence="4">JCM 4376</strain>
    </source>
</reference>
<dbReference type="InterPro" id="IPR036291">
    <property type="entry name" value="NAD(P)-bd_dom_sf"/>
</dbReference>
<dbReference type="PANTHER" id="PTHR43639">
    <property type="entry name" value="OXIDOREDUCTASE, SHORT-CHAIN DEHYDROGENASE/REDUCTASE FAMILY (AFU_ORTHOLOGUE AFUA_5G02870)"/>
    <property type="match status" value="1"/>
</dbReference>
<dbReference type="Proteomes" id="UP000660675">
    <property type="component" value="Unassembled WGS sequence"/>
</dbReference>
<evidence type="ECO:0000256" key="1">
    <source>
        <dbReference type="ARBA" id="ARBA00006484"/>
    </source>
</evidence>
<sequence length="290" mass="30742">MGPTFPSTDIFAPPPTDITAAHEPQREGRMTQSQRLQNKTALVTGASRGIGRGIALRLAQDGALVVVHYATNEAAAEETVALIEKRGGRAFSVRARLGRPGAEESLFATMESELEERCGNAALNILVNNAARTGFDGARPDEVTEEALDQCYLVNAKSPFLLAQRALVRMPAGGRIINMSSGMTRSAFPSQISYAMSKGAMEQITLHLAAHVAPREITVNTVAPGVTNNGDPVFDDPESLAAMSNLSAFKRVGEPSDIADIVAFIASDESRWITGSFIDASGGTLLGTKI</sequence>
<organism evidence="3 4">
    <name type="scientific">Streptomyces gelaticus</name>
    <dbReference type="NCBI Taxonomy" id="285446"/>
    <lineage>
        <taxon>Bacteria</taxon>
        <taxon>Bacillati</taxon>
        <taxon>Actinomycetota</taxon>
        <taxon>Actinomycetes</taxon>
        <taxon>Kitasatosporales</taxon>
        <taxon>Streptomycetaceae</taxon>
        <taxon>Streptomyces</taxon>
    </lineage>
</organism>
<dbReference type="PRINTS" id="PR00081">
    <property type="entry name" value="GDHRDH"/>
</dbReference>
<proteinExistence type="inferred from homology"/>
<name>A0ABQ2VT85_9ACTN</name>
<evidence type="ECO:0000256" key="2">
    <source>
        <dbReference type="ARBA" id="ARBA00023002"/>
    </source>
</evidence>
<accession>A0ABQ2VT85</accession>
<dbReference type="SUPFAM" id="SSF51735">
    <property type="entry name" value="NAD(P)-binding Rossmann-fold domains"/>
    <property type="match status" value="1"/>
</dbReference>
<gene>
    <name evidence="3" type="ORF">GCM10015535_11940</name>
</gene>
<evidence type="ECO:0000313" key="3">
    <source>
        <dbReference type="EMBL" id="GGV77926.1"/>
    </source>
</evidence>
<comment type="caution">
    <text evidence="3">The sequence shown here is derived from an EMBL/GenBank/DDBJ whole genome shotgun (WGS) entry which is preliminary data.</text>
</comment>
<evidence type="ECO:0000313" key="4">
    <source>
        <dbReference type="Proteomes" id="UP000660675"/>
    </source>
</evidence>
<dbReference type="PROSITE" id="PS00061">
    <property type="entry name" value="ADH_SHORT"/>
    <property type="match status" value="1"/>
</dbReference>
<dbReference type="Gene3D" id="3.40.50.720">
    <property type="entry name" value="NAD(P)-binding Rossmann-like Domain"/>
    <property type="match status" value="1"/>
</dbReference>
<dbReference type="PANTHER" id="PTHR43639:SF1">
    <property type="entry name" value="SHORT-CHAIN DEHYDROGENASE_REDUCTASE FAMILY PROTEIN"/>
    <property type="match status" value="1"/>
</dbReference>
<dbReference type="PRINTS" id="PR00080">
    <property type="entry name" value="SDRFAMILY"/>
</dbReference>